<keyword evidence="2" id="KW-1185">Reference proteome</keyword>
<dbReference type="EMBL" id="CM037153">
    <property type="protein sequence ID" value="KAH7857027.1"/>
    <property type="molecule type" value="Genomic_DNA"/>
</dbReference>
<accession>A0ACB7YTP9</accession>
<evidence type="ECO:0000313" key="2">
    <source>
        <dbReference type="Proteomes" id="UP000828048"/>
    </source>
</evidence>
<reference evidence="1 2" key="1">
    <citation type="journal article" date="2021" name="Hortic Res">
        <title>High-quality reference genome and annotation aids understanding of berry development for evergreen blueberry (Vaccinium darrowii).</title>
        <authorList>
            <person name="Yu J."/>
            <person name="Hulse-Kemp A.M."/>
            <person name="Babiker E."/>
            <person name="Staton M."/>
        </authorList>
    </citation>
    <scope>NUCLEOTIDE SEQUENCE [LARGE SCALE GENOMIC DNA]</scope>
    <source>
        <strain evidence="2">cv. NJ 8807/NJ 8810</strain>
        <tissue evidence="1">Young leaf</tissue>
    </source>
</reference>
<protein>
    <submittedName>
        <fullName evidence="1">Uncharacterized protein</fullName>
    </submittedName>
</protein>
<proteinExistence type="predicted"/>
<name>A0ACB7YTP9_9ERIC</name>
<dbReference type="Proteomes" id="UP000828048">
    <property type="component" value="Chromosome 3"/>
</dbReference>
<evidence type="ECO:0000313" key="1">
    <source>
        <dbReference type="EMBL" id="KAH7857027.1"/>
    </source>
</evidence>
<comment type="caution">
    <text evidence="1">The sequence shown here is derived from an EMBL/GenBank/DDBJ whole genome shotgun (WGS) entry which is preliminary data.</text>
</comment>
<gene>
    <name evidence="1" type="ORF">Vadar_008194</name>
</gene>
<sequence>MYSLTFDDFQSSLGGKGCELMNMDELSRNSWTETQAKASVCGSVQGDVPSESFNLQRPGSFESLNVAKILMNTRTAEETQAMASGCGSVQGGGAKNGSGISGSHRFQKRQKTVGEMTLEDFLVRAGVVAETTESIAVSVVDISHGQGMNVEDAARNLKAVWHPPNSDPARLSSTSSVVRLLPAPVIFFPHSYSSGLGLLFSGFSAAPNPLPTQCSVLDAAICRLLRLEAIHGKRPSFAEVVKGKNVSSSIFTIKAKEYSCVVGDDWLSRSVIAKLPSFRSIESIRQKFYLEGVFDVQIRSMGGNFVVLTFPTLDDMKVMVEGPEVNWLGNFFDEFQQWSSDFAIEASRIVCKDRTNEMAFRDDDVNVDSNSLSTSIVGDSLSPSGHGDKGAQNDDGNISPFMDYGQVKGVDFNSTMDPLTYEADLEKDCCRQEQDVVSNDLQSTLEVGRRLGVDFVENDVHNIKKMIELEAKDLAKLQRSSSS</sequence>
<organism evidence="1 2">
    <name type="scientific">Vaccinium darrowii</name>
    <dbReference type="NCBI Taxonomy" id="229202"/>
    <lineage>
        <taxon>Eukaryota</taxon>
        <taxon>Viridiplantae</taxon>
        <taxon>Streptophyta</taxon>
        <taxon>Embryophyta</taxon>
        <taxon>Tracheophyta</taxon>
        <taxon>Spermatophyta</taxon>
        <taxon>Magnoliopsida</taxon>
        <taxon>eudicotyledons</taxon>
        <taxon>Gunneridae</taxon>
        <taxon>Pentapetalae</taxon>
        <taxon>asterids</taxon>
        <taxon>Ericales</taxon>
        <taxon>Ericaceae</taxon>
        <taxon>Vaccinioideae</taxon>
        <taxon>Vaccinieae</taxon>
        <taxon>Vaccinium</taxon>
    </lineage>
</organism>